<dbReference type="AlphaFoldDB" id="A0A409XA48"/>
<feature type="compositionally biased region" description="Low complexity" evidence="1">
    <location>
        <begin position="27"/>
        <end position="40"/>
    </location>
</feature>
<dbReference type="Proteomes" id="UP000284706">
    <property type="component" value="Unassembled WGS sequence"/>
</dbReference>
<comment type="caution">
    <text evidence="2">The sequence shown here is derived from an EMBL/GenBank/DDBJ whole genome shotgun (WGS) entry which is preliminary data.</text>
</comment>
<evidence type="ECO:0000313" key="3">
    <source>
        <dbReference type="Proteomes" id="UP000284706"/>
    </source>
</evidence>
<proteinExistence type="predicted"/>
<feature type="region of interest" description="Disordered" evidence="1">
    <location>
        <begin position="1"/>
        <end position="44"/>
    </location>
</feature>
<feature type="compositionally biased region" description="Basic residues" evidence="1">
    <location>
        <begin position="1"/>
        <end position="11"/>
    </location>
</feature>
<accession>A0A409XA48</accession>
<protein>
    <submittedName>
        <fullName evidence="2">Uncharacterized protein</fullName>
    </submittedName>
</protein>
<evidence type="ECO:0000313" key="2">
    <source>
        <dbReference type="EMBL" id="PPQ87600.1"/>
    </source>
</evidence>
<dbReference type="InParanoid" id="A0A409XA48"/>
<reference evidence="2 3" key="1">
    <citation type="journal article" date="2018" name="Evol. Lett.">
        <title>Horizontal gene cluster transfer increased hallucinogenic mushroom diversity.</title>
        <authorList>
            <person name="Reynolds H.T."/>
            <person name="Vijayakumar V."/>
            <person name="Gluck-Thaler E."/>
            <person name="Korotkin H.B."/>
            <person name="Matheny P.B."/>
            <person name="Slot J.C."/>
        </authorList>
    </citation>
    <scope>NUCLEOTIDE SEQUENCE [LARGE SCALE GENOMIC DNA]</scope>
    <source>
        <strain evidence="2 3">SRW20</strain>
    </source>
</reference>
<evidence type="ECO:0000256" key="1">
    <source>
        <dbReference type="SAM" id="MobiDB-lite"/>
    </source>
</evidence>
<organism evidence="2 3">
    <name type="scientific">Gymnopilus dilepis</name>
    <dbReference type="NCBI Taxonomy" id="231916"/>
    <lineage>
        <taxon>Eukaryota</taxon>
        <taxon>Fungi</taxon>
        <taxon>Dikarya</taxon>
        <taxon>Basidiomycota</taxon>
        <taxon>Agaricomycotina</taxon>
        <taxon>Agaricomycetes</taxon>
        <taxon>Agaricomycetidae</taxon>
        <taxon>Agaricales</taxon>
        <taxon>Agaricineae</taxon>
        <taxon>Hymenogastraceae</taxon>
        <taxon>Gymnopilus</taxon>
    </lineage>
</organism>
<dbReference type="EMBL" id="NHYE01003815">
    <property type="protein sequence ID" value="PPQ87600.1"/>
    <property type="molecule type" value="Genomic_DNA"/>
</dbReference>
<name>A0A409XA48_9AGAR</name>
<sequence>MSTMQLRRKARGGGEETVMSREGVCESGGSSQGSPPRGVGTKQASSSLLELFVIAGIGKERKGDLRASGRPREAAR</sequence>
<keyword evidence="3" id="KW-1185">Reference proteome</keyword>
<gene>
    <name evidence="2" type="ORF">CVT26_014993</name>
</gene>